<evidence type="ECO:0000256" key="2">
    <source>
        <dbReference type="ARBA" id="ARBA00022840"/>
    </source>
</evidence>
<dbReference type="GO" id="GO:0043138">
    <property type="term" value="F:3'-5' DNA helicase activity"/>
    <property type="evidence" value="ECO:0007669"/>
    <property type="project" value="TreeGrafter"/>
</dbReference>
<dbReference type="Pfam" id="PF09369">
    <property type="entry name" value="MZB"/>
    <property type="match status" value="1"/>
</dbReference>
<evidence type="ECO:0000256" key="1">
    <source>
        <dbReference type="ARBA" id="ARBA00022741"/>
    </source>
</evidence>
<dbReference type="InterPro" id="IPR011545">
    <property type="entry name" value="DEAD/DEAH_box_helicase_dom"/>
</dbReference>
<dbReference type="GO" id="GO:0006289">
    <property type="term" value="P:nucleotide-excision repair"/>
    <property type="evidence" value="ECO:0007669"/>
    <property type="project" value="TreeGrafter"/>
</dbReference>
<reference evidence="5" key="1">
    <citation type="submission" date="2021-05" db="EMBL/GenBank/DDBJ databases">
        <title>Novel Bacillus species.</title>
        <authorList>
            <person name="Liu G."/>
        </authorList>
    </citation>
    <scope>NUCLEOTIDE SEQUENCE</scope>
    <source>
        <strain evidence="5">FJAT-50051</strain>
    </source>
</reference>
<dbReference type="PANTHER" id="PTHR47957">
    <property type="entry name" value="ATP-DEPENDENT HELICASE HRQ1"/>
    <property type="match status" value="1"/>
</dbReference>
<dbReference type="Pfam" id="PF00271">
    <property type="entry name" value="Helicase_C"/>
    <property type="match status" value="1"/>
</dbReference>
<dbReference type="SMART" id="SM00490">
    <property type="entry name" value="HELICc"/>
    <property type="match status" value="1"/>
</dbReference>
<dbReference type="GO" id="GO:0005524">
    <property type="term" value="F:ATP binding"/>
    <property type="evidence" value="ECO:0007669"/>
    <property type="project" value="UniProtKB-KW"/>
</dbReference>
<name>A0A942T6J5_9BACI</name>
<dbReference type="RefSeq" id="WP_213145790.1">
    <property type="nucleotide sequence ID" value="NZ_JAGYPE020000009.1"/>
</dbReference>
<dbReference type="PROSITE" id="PS51194">
    <property type="entry name" value="HELICASE_CTER"/>
    <property type="match status" value="1"/>
</dbReference>
<dbReference type="SMART" id="SM00487">
    <property type="entry name" value="DEXDc"/>
    <property type="match status" value="1"/>
</dbReference>
<feature type="domain" description="Helicase C-terminal" evidence="4">
    <location>
        <begin position="315"/>
        <end position="497"/>
    </location>
</feature>
<evidence type="ECO:0000259" key="3">
    <source>
        <dbReference type="PROSITE" id="PS51192"/>
    </source>
</evidence>
<dbReference type="InterPro" id="IPR018973">
    <property type="entry name" value="MZB"/>
</dbReference>
<accession>A0A942T6J5</accession>
<organism evidence="5">
    <name type="scientific">Neobacillus citreus</name>
    <dbReference type="NCBI Taxonomy" id="2833578"/>
    <lineage>
        <taxon>Bacteria</taxon>
        <taxon>Bacillati</taxon>
        <taxon>Bacillota</taxon>
        <taxon>Bacilli</taxon>
        <taxon>Bacillales</taxon>
        <taxon>Bacillaceae</taxon>
        <taxon>Neobacillus</taxon>
    </lineage>
</organism>
<comment type="caution">
    <text evidence="5">The sequence shown here is derived from an EMBL/GenBank/DDBJ whole genome shotgun (WGS) entry which is preliminary data.</text>
</comment>
<dbReference type="InterPro" id="IPR001650">
    <property type="entry name" value="Helicase_C-like"/>
</dbReference>
<keyword evidence="5" id="KW-0378">Hydrolase</keyword>
<keyword evidence="5" id="KW-0347">Helicase</keyword>
<dbReference type="PANTHER" id="PTHR47957:SF3">
    <property type="entry name" value="ATP-DEPENDENT HELICASE HRQ1"/>
    <property type="match status" value="1"/>
</dbReference>
<dbReference type="InterPro" id="IPR014001">
    <property type="entry name" value="Helicase_ATP-bd"/>
</dbReference>
<dbReference type="EMBL" id="JAGYPE010000006">
    <property type="protein sequence ID" value="MBS4185988.1"/>
    <property type="molecule type" value="Genomic_DNA"/>
</dbReference>
<gene>
    <name evidence="5" type="ORF">KHB02_31845</name>
</gene>
<dbReference type="InterPro" id="IPR027417">
    <property type="entry name" value="P-loop_NTPase"/>
</dbReference>
<feature type="domain" description="Helicase ATP-binding" evidence="3">
    <location>
        <begin position="78"/>
        <end position="279"/>
    </location>
</feature>
<evidence type="ECO:0000259" key="4">
    <source>
        <dbReference type="PROSITE" id="PS51194"/>
    </source>
</evidence>
<dbReference type="Pfam" id="PF00270">
    <property type="entry name" value="DEAD"/>
    <property type="match status" value="1"/>
</dbReference>
<dbReference type="PROSITE" id="PS51192">
    <property type="entry name" value="HELICASE_ATP_BIND_1"/>
    <property type="match status" value="1"/>
</dbReference>
<dbReference type="SUPFAM" id="SSF52540">
    <property type="entry name" value="P-loop containing nucleoside triphosphate hydrolases"/>
    <property type="match status" value="1"/>
</dbReference>
<dbReference type="Gene3D" id="3.40.50.300">
    <property type="entry name" value="P-loop containing nucleotide triphosphate hydrolases"/>
    <property type="match status" value="2"/>
</dbReference>
<sequence>MFKDIRMETWSFKDYPIQDVIDGIKKVGAKLGSTVEQYSVPAREAIFGDLEKPLPEILTEKLAQKGIAQLYSHQADAINKVRNGENVVITTGTASGKSMVYTIPVLESFIENDDSTVLYLSPLKALTRDQLQSLATFDYEKSLTESSFGYKTIKLGDKKIGAGVLERGSDSVKELTYQSARYWLTNVHFLHFLLRGPAHYHKNKQHCKRFFKNLKYVIIDELHAYNGVLGSKVAMLMRRLRNVCNALGNTNLQFIACSASIGNPKELAEEITGLKGKNGFSLIQQDGSPSYEREILLWNPGLLEQKSDNRTRRAPITEALEILKSIAGTYKMLPKTIFFYGNRRATTTASFDLNNAIRSRLAELTDGVDIPSELFSPFHAQLNAYKKQEIMDKLKKGELVGIVSTSALEMGIDIGDLNLCFMIGYAGSKASFLQQAGRVGRKGPGLVIQIFQEDPLEQYYAANPKEFMEREAEHVTIDVSNPNIVAEHLQYATHELNGTISSPHNFFKVSAARKADGFLEKMKEVSKGTWKLVDPEIKYNFLLSSSKLYNVIHNQGLTNETLYEGVDERSLLRDYHLGAVFLYNQKTYKVTRILHSKNEICALPVKADYTTRSQIFDSFHVLDVVKENTIHDLVKLGRGQVEITRHLFGYKKVQLFGGGTSELIQESNMYPVRYTTEGLWVQFPGGVSEGALHVVEHAIASAIPTIVKCSHSDFSLMSSTNLKEFDNKPTIVCYETGGGGAGIMEAIEERLLHIFKRV</sequence>
<dbReference type="GO" id="GO:0036297">
    <property type="term" value="P:interstrand cross-link repair"/>
    <property type="evidence" value="ECO:0007669"/>
    <property type="project" value="TreeGrafter"/>
</dbReference>
<proteinExistence type="predicted"/>
<evidence type="ECO:0000313" key="5">
    <source>
        <dbReference type="EMBL" id="MBS4185988.1"/>
    </source>
</evidence>
<protein>
    <submittedName>
        <fullName evidence="5">DEAD/DEAH box helicase</fullName>
    </submittedName>
</protein>
<dbReference type="GO" id="GO:0003676">
    <property type="term" value="F:nucleic acid binding"/>
    <property type="evidence" value="ECO:0007669"/>
    <property type="project" value="InterPro"/>
</dbReference>
<keyword evidence="2" id="KW-0067">ATP-binding</keyword>
<dbReference type="AlphaFoldDB" id="A0A942T6J5"/>
<keyword evidence="1" id="KW-0547">Nucleotide-binding</keyword>